<dbReference type="AlphaFoldDB" id="A0A9Q0ARW9"/>
<evidence type="ECO:0000256" key="5">
    <source>
        <dbReference type="ARBA" id="ARBA00023002"/>
    </source>
</evidence>
<dbReference type="InterPro" id="IPR044152">
    <property type="entry name" value="YqjM-like"/>
</dbReference>
<gene>
    <name evidence="7" type="ORF">JX265_000059</name>
</gene>
<keyword evidence="3" id="KW-0288">FMN</keyword>
<evidence type="ECO:0000259" key="6">
    <source>
        <dbReference type="Pfam" id="PF00724"/>
    </source>
</evidence>
<dbReference type="CDD" id="cd02932">
    <property type="entry name" value="OYE_YqiM_FMN"/>
    <property type="match status" value="1"/>
</dbReference>
<evidence type="ECO:0000256" key="3">
    <source>
        <dbReference type="ARBA" id="ARBA00022643"/>
    </source>
</evidence>
<dbReference type="Pfam" id="PF00724">
    <property type="entry name" value="Oxidored_FMN"/>
    <property type="match status" value="1"/>
</dbReference>
<evidence type="ECO:0000313" key="8">
    <source>
        <dbReference type="Proteomes" id="UP000829685"/>
    </source>
</evidence>
<dbReference type="SUPFAM" id="SSF51395">
    <property type="entry name" value="FMN-linked oxidoreductases"/>
    <property type="match status" value="1"/>
</dbReference>
<dbReference type="PANTHER" id="PTHR43303">
    <property type="entry name" value="NADPH DEHYDROGENASE C23G7.10C-RELATED"/>
    <property type="match status" value="1"/>
</dbReference>
<dbReference type="InterPro" id="IPR013785">
    <property type="entry name" value="Aldolase_TIM"/>
</dbReference>
<comment type="cofactor">
    <cofactor evidence="1">
        <name>FMN</name>
        <dbReference type="ChEBI" id="CHEBI:58210"/>
    </cofactor>
</comment>
<name>A0A9Q0ARW9_9PEZI</name>
<keyword evidence="2" id="KW-0285">Flavoprotein</keyword>
<feature type="domain" description="NADH:flavin oxidoreductase/NADH oxidase N-terminal" evidence="6">
    <location>
        <begin position="54"/>
        <end position="401"/>
    </location>
</feature>
<dbReference type="Proteomes" id="UP000829685">
    <property type="component" value="Unassembled WGS sequence"/>
</dbReference>
<evidence type="ECO:0000313" key="7">
    <source>
        <dbReference type="EMBL" id="KAI1881233.1"/>
    </source>
</evidence>
<dbReference type="OrthoDB" id="72788at2759"/>
<evidence type="ECO:0000256" key="2">
    <source>
        <dbReference type="ARBA" id="ARBA00022630"/>
    </source>
</evidence>
<accession>A0A9Q0ARW9</accession>
<sequence>MPQEVPQADQAPIPGDICAVEDSLVNHGAQGISYFTPVQDPAAGTAWDKQPEGSLFSPLKINGLTLHNRIILSPMCQYSSQDGYMSMWHHVHLGGFATRGIALVMTEVQAVSPEGRISPQDLGLWDDGHVESLEKIVEFAHSQGVKFGVQIGHAGRKASTVAPWVNRKASAGNHSGGWPDNVIAASAEPFSSATITPREATKADIEKCKKDFVAAVKRALKAGVDAIEIHAAHGYLLHSFYSPASNHRADNYGGSFENRTRLTLEIVDLVKAELPKGFPLMVRISATDYLEWDPSLPQFNVDEAVELSKVLADHGVDFIDVSGGGLDARQKIQTSPGYQVPYAVAIKKALGNSKCLVGTVGEVISGKQAQEILDAGSADAVLVGRALLKDPFLVSTWADELKIDVHAPSQCEFPSSSPSSSSRE</sequence>
<dbReference type="PANTHER" id="PTHR43303:SF4">
    <property type="entry name" value="NADPH DEHYDROGENASE C23G7.10C-RELATED"/>
    <property type="match status" value="1"/>
</dbReference>
<keyword evidence="8" id="KW-1185">Reference proteome</keyword>
<dbReference type="GO" id="GO:0003959">
    <property type="term" value="F:NADPH dehydrogenase activity"/>
    <property type="evidence" value="ECO:0007669"/>
    <property type="project" value="InterPro"/>
</dbReference>
<protein>
    <recommendedName>
        <fullName evidence="6">NADH:flavin oxidoreductase/NADH oxidase N-terminal domain-containing protein</fullName>
    </recommendedName>
</protein>
<keyword evidence="4" id="KW-0521">NADP</keyword>
<reference evidence="7" key="1">
    <citation type="submission" date="2021-03" db="EMBL/GenBank/DDBJ databases">
        <title>Revisited historic fungal species revealed as producer of novel bioactive compounds through whole genome sequencing and comparative genomics.</title>
        <authorList>
            <person name="Vignolle G.A."/>
            <person name="Hochenegger N."/>
            <person name="Mach R.L."/>
            <person name="Mach-Aigner A.R."/>
            <person name="Javad Rahimi M."/>
            <person name="Salim K.A."/>
            <person name="Chan C.M."/>
            <person name="Lim L.B.L."/>
            <person name="Cai F."/>
            <person name="Druzhinina I.S."/>
            <person name="U'Ren J.M."/>
            <person name="Derntl C."/>
        </authorList>
    </citation>
    <scope>NUCLEOTIDE SEQUENCE</scope>
    <source>
        <strain evidence="7">TUCIM 5799</strain>
    </source>
</reference>
<comment type="caution">
    <text evidence="7">The sequence shown here is derived from an EMBL/GenBank/DDBJ whole genome shotgun (WGS) entry which is preliminary data.</text>
</comment>
<dbReference type="Gene3D" id="3.20.20.70">
    <property type="entry name" value="Aldolase class I"/>
    <property type="match status" value="1"/>
</dbReference>
<evidence type="ECO:0000256" key="4">
    <source>
        <dbReference type="ARBA" id="ARBA00022857"/>
    </source>
</evidence>
<dbReference type="GO" id="GO:0050661">
    <property type="term" value="F:NADP binding"/>
    <property type="evidence" value="ECO:0007669"/>
    <property type="project" value="InterPro"/>
</dbReference>
<keyword evidence="5" id="KW-0560">Oxidoreductase</keyword>
<organism evidence="7 8">
    <name type="scientific">Neoarthrinium moseri</name>
    <dbReference type="NCBI Taxonomy" id="1658444"/>
    <lineage>
        <taxon>Eukaryota</taxon>
        <taxon>Fungi</taxon>
        <taxon>Dikarya</taxon>
        <taxon>Ascomycota</taxon>
        <taxon>Pezizomycotina</taxon>
        <taxon>Sordariomycetes</taxon>
        <taxon>Xylariomycetidae</taxon>
        <taxon>Amphisphaeriales</taxon>
        <taxon>Apiosporaceae</taxon>
        <taxon>Neoarthrinium</taxon>
    </lineage>
</organism>
<dbReference type="EMBL" id="JAFIMR010000001">
    <property type="protein sequence ID" value="KAI1881233.1"/>
    <property type="molecule type" value="Genomic_DNA"/>
</dbReference>
<dbReference type="GO" id="GO:0010181">
    <property type="term" value="F:FMN binding"/>
    <property type="evidence" value="ECO:0007669"/>
    <property type="project" value="InterPro"/>
</dbReference>
<evidence type="ECO:0000256" key="1">
    <source>
        <dbReference type="ARBA" id="ARBA00001917"/>
    </source>
</evidence>
<dbReference type="InterPro" id="IPR001155">
    <property type="entry name" value="OxRdtase_FMN_N"/>
</dbReference>
<proteinExistence type="predicted"/>